<sequence length="100" mass="10763">MSIRSAGPAAVPTAEELEKWQNLWSRVCVERDEALDRLALAEARIGGLHQRVTDIGSAANADSQLSGAIINELEQKVRDLTNQVASLKAQVEAAKLETPA</sequence>
<evidence type="ECO:0000313" key="2">
    <source>
        <dbReference type="EMBL" id="TKV61342.1"/>
    </source>
</evidence>
<dbReference type="RefSeq" id="WP_137448646.1">
    <property type="nucleotide sequence ID" value="NZ_SZZH01000001.1"/>
</dbReference>
<protein>
    <submittedName>
        <fullName evidence="2">Uncharacterized protein</fullName>
    </submittedName>
</protein>
<feature type="coiled-coil region" evidence="1">
    <location>
        <begin position="70"/>
        <end position="97"/>
    </location>
</feature>
<keyword evidence="1" id="KW-0175">Coiled coil</keyword>
<dbReference type="AlphaFoldDB" id="A0A4U6QMT4"/>
<gene>
    <name evidence="2" type="ORF">FDO65_07015</name>
</gene>
<dbReference type="Proteomes" id="UP000306985">
    <property type="component" value="Unassembled WGS sequence"/>
</dbReference>
<keyword evidence="3" id="KW-1185">Reference proteome</keyword>
<evidence type="ECO:0000256" key="1">
    <source>
        <dbReference type="SAM" id="Coils"/>
    </source>
</evidence>
<dbReference type="EMBL" id="SZZH01000001">
    <property type="protein sequence ID" value="TKV61342.1"/>
    <property type="molecule type" value="Genomic_DNA"/>
</dbReference>
<name>A0A4U6QMT4_9ACTN</name>
<proteinExistence type="predicted"/>
<accession>A0A4U6QMT4</accession>
<comment type="caution">
    <text evidence="2">The sequence shown here is derived from an EMBL/GenBank/DDBJ whole genome shotgun (WGS) entry which is preliminary data.</text>
</comment>
<evidence type="ECO:0000313" key="3">
    <source>
        <dbReference type="Proteomes" id="UP000306985"/>
    </source>
</evidence>
<reference evidence="2 3" key="1">
    <citation type="submission" date="2019-05" db="EMBL/GenBank/DDBJ databases">
        <title>Nakamurella sp. N5BH11, whole genome shotgun sequence.</title>
        <authorList>
            <person name="Tuo L."/>
        </authorList>
    </citation>
    <scope>NUCLEOTIDE SEQUENCE [LARGE SCALE GENOMIC DNA]</scope>
    <source>
        <strain evidence="2 3">N5BH11</strain>
    </source>
</reference>
<organism evidence="2 3">
    <name type="scientific">Nakamurella flava</name>
    <dbReference type="NCBI Taxonomy" id="2576308"/>
    <lineage>
        <taxon>Bacteria</taxon>
        <taxon>Bacillati</taxon>
        <taxon>Actinomycetota</taxon>
        <taxon>Actinomycetes</taxon>
        <taxon>Nakamurellales</taxon>
        <taxon>Nakamurellaceae</taxon>
        <taxon>Nakamurella</taxon>
    </lineage>
</organism>